<dbReference type="GO" id="GO:0006272">
    <property type="term" value="P:leading strand elongation"/>
    <property type="evidence" value="ECO:0007669"/>
    <property type="project" value="TreeGrafter"/>
</dbReference>
<dbReference type="HAMAP" id="MF_00317">
    <property type="entry name" value="DNApol_clamp_arch"/>
    <property type="match status" value="1"/>
</dbReference>
<dbReference type="SUPFAM" id="SSF55979">
    <property type="entry name" value="DNA clamp"/>
    <property type="match status" value="1"/>
</dbReference>
<dbReference type="PANTHER" id="PTHR11352:SF0">
    <property type="entry name" value="PROLIFERATING CELL NUCLEAR ANTIGEN"/>
    <property type="match status" value="1"/>
</dbReference>
<evidence type="ECO:0000313" key="6">
    <source>
        <dbReference type="EMBL" id="ABT14251.1"/>
    </source>
</evidence>
<dbReference type="InterPro" id="IPR022648">
    <property type="entry name" value="Pr_cel_nuc_antig_N"/>
</dbReference>
<dbReference type="GO" id="GO:0006298">
    <property type="term" value="P:mismatch repair"/>
    <property type="evidence" value="ECO:0007669"/>
    <property type="project" value="TreeGrafter"/>
</dbReference>
<evidence type="ECO:0000259" key="4">
    <source>
        <dbReference type="Pfam" id="PF00705"/>
    </source>
</evidence>
<dbReference type="GO" id="GO:0019985">
    <property type="term" value="P:translesion synthesis"/>
    <property type="evidence" value="ECO:0007669"/>
    <property type="project" value="TreeGrafter"/>
</dbReference>
<reference evidence="6 7" key="1">
    <citation type="journal article" date="2007" name="Virology">
        <title>Sequence and annotation of the 314-kb MT325 and the 321-kb FR483 viruses that infect Chlorella Pbi.</title>
        <authorList>
            <person name="Fitzgerald L.A."/>
            <person name="Graves M.V."/>
            <person name="Li X."/>
            <person name="Feldblyum T."/>
            <person name="Hartigan J."/>
            <person name="Van Etten J.L."/>
        </authorList>
    </citation>
    <scope>NUCLEOTIDE SEQUENCE [LARGE SCALE GENOMIC DNA]</scope>
    <source>
        <strain evidence="6 7">MT325</strain>
    </source>
</reference>
<proteinExistence type="inferred from homology"/>
<name>A7IV77_PBCVM</name>
<evidence type="ECO:0000259" key="5">
    <source>
        <dbReference type="Pfam" id="PF02747"/>
    </source>
</evidence>
<comment type="similarity">
    <text evidence="1 3">Belongs to the PCNA family.</text>
</comment>
<dbReference type="InterPro" id="IPR000730">
    <property type="entry name" value="Pr_cel_nuc_antig"/>
</dbReference>
<dbReference type="Pfam" id="PF00705">
    <property type="entry name" value="PCNA_N"/>
    <property type="match status" value="1"/>
</dbReference>
<evidence type="ECO:0000313" key="7">
    <source>
        <dbReference type="Proteomes" id="UP000246715"/>
    </source>
</evidence>
<dbReference type="InterPro" id="IPR022649">
    <property type="entry name" value="Pr_cel_nuc_antig_C"/>
</dbReference>
<gene>
    <name evidence="6" type="primary">M697L</name>
    <name evidence="6" type="ORF">MT325_M697L</name>
</gene>
<evidence type="ECO:0000256" key="2">
    <source>
        <dbReference type="ARBA" id="ARBA00023125"/>
    </source>
</evidence>
<dbReference type="EMBL" id="DQ491001">
    <property type="protein sequence ID" value="ABT14251.1"/>
    <property type="molecule type" value="Genomic_DNA"/>
</dbReference>
<sequence length="276" mass="30771">MYIDVFCLNTDVKPVSQMDSLTTQFSNMNLGFKVSCQDTDAVKKIFALLDELNDDVNLMFTEHGLKIQTMDTSHVALSTVKISKGFFTEYVVPQFTTIGIKISTMIRVLGCIDGGFSFEYSEDTPDNLIVRSDTQNFMLNTIDLDSEEMEAPDAEYDVEIDADSSVIQKYFKNLALFGDSVSVTSEGNDVFLGTSGDLGKVSFKVAGQRVKINGTLNAKFSSRYLVTFAKAASLSKTSQLRFANEQPVLIRYEFGPDSFISFFLAPKILDDDEEEY</sequence>
<evidence type="ECO:0000256" key="3">
    <source>
        <dbReference type="RuleBase" id="RU003671"/>
    </source>
</evidence>
<protein>
    <submittedName>
        <fullName evidence="6">Uncharacterized protein M697L</fullName>
    </submittedName>
</protein>
<dbReference type="GO" id="GO:0006275">
    <property type="term" value="P:regulation of DNA replication"/>
    <property type="evidence" value="ECO:0007669"/>
    <property type="project" value="InterPro"/>
</dbReference>
<dbReference type="CDD" id="cd00577">
    <property type="entry name" value="PCNA"/>
    <property type="match status" value="1"/>
</dbReference>
<keyword evidence="2 3" id="KW-0238">DNA-binding</keyword>
<organism evidence="6 7">
    <name type="scientific">Paramecium bursaria Chlorella virus MT325</name>
    <name type="common">PBCV-MT325</name>
    <dbReference type="NCBI Taxonomy" id="346932"/>
    <lineage>
        <taxon>Viruses</taxon>
        <taxon>Varidnaviria</taxon>
        <taxon>Bamfordvirae</taxon>
        <taxon>Nucleocytoviricota</taxon>
        <taxon>Megaviricetes</taxon>
        <taxon>Algavirales</taxon>
        <taxon>Phycodnaviridae</taxon>
        <taxon>Chlorovirus</taxon>
        <taxon>Chlorovirus conductrix</taxon>
        <taxon>Paramecium bursaria Chlorella virus A1</taxon>
    </lineage>
</organism>
<dbReference type="Proteomes" id="UP000246715">
    <property type="component" value="Segment"/>
</dbReference>
<organismHost>
    <name type="scientific">Paramecium bursaria</name>
    <dbReference type="NCBI Taxonomy" id="74790"/>
</organismHost>
<keyword evidence="3" id="KW-0235">DNA replication</keyword>
<feature type="domain" description="Proliferating cell nuclear antigen PCNA C-terminal" evidence="5">
    <location>
        <begin position="152"/>
        <end position="267"/>
    </location>
</feature>
<dbReference type="GO" id="GO:0003677">
    <property type="term" value="F:DNA binding"/>
    <property type="evidence" value="ECO:0007669"/>
    <property type="project" value="UniProtKB-KW"/>
</dbReference>
<dbReference type="Gene3D" id="3.70.10.10">
    <property type="match status" value="1"/>
</dbReference>
<evidence type="ECO:0000256" key="1">
    <source>
        <dbReference type="ARBA" id="ARBA00010462"/>
    </source>
</evidence>
<accession>A7IV77</accession>
<dbReference type="NCBIfam" id="TIGR00590">
    <property type="entry name" value="pcna"/>
    <property type="match status" value="1"/>
</dbReference>
<dbReference type="InterPro" id="IPR046938">
    <property type="entry name" value="DNA_clamp_sf"/>
</dbReference>
<dbReference type="GO" id="GO:0030337">
    <property type="term" value="F:DNA polymerase processivity factor activity"/>
    <property type="evidence" value="ECO:0007669"/>
    <property type="project" value="InterPro"/>
</dbReference>
<feature type="domain" description="Proliferating cell nuclear antigen PCNA N-terminal" evidence="4">
    <location>
        <begin position="37"/>
        <end position="145"/>
    </location>
</feature>
<dbReference type="PANTHER" id="PTHR11352">
    <property type="entry name" value="PROLIFERATING CELL NUCLEAR ANTIGEN"/>
    <property type="match status" value="1"/>
</dbReference>
<dbReference type="PRINTS" id="PR00339">
    <property type="entry name" value="PCNACYCLIN"/>
</dbReference>
<dbReference type="Pfam" id="PF02747">
    <property type="entry name" value="PCNA_C"/>
    <property type="match status" value="1"/>
</dbReference>